<feature type="compositionally biased region" description="Low complexity" evidence="1">
    <location>
        <begin position="84"/>
        <end position="98"/>
    </location>
</feature>
<dbReference type="EMBL" id="GBRH01251593">
    <property type="protein sequence ID" value="JAD46302.1"/>
    <property type="molecule type" value="Transcribed_RNA"/>
</dbReference>
<dbReference type="AlphaFoldDB" id="A0A0A9AGR7"/>
<feature type="region of interest" description="Disordered" evidence="1">
    <location>
        <begin position="44"/>
        <end position="98"/>
    </location>
</feature>
<name>A0A0A9AGR7_ARUDO</name>
<proteinExistence type="predicted"/>
<feature type="region of interest" description="Disordered" evidence="1">
    <location>
        <begin position="1"/>
        <end position="31"/>
    </location>
</feature>
<evidence type="ECO:0000313" key="2">
    <source>
        <dbReference type="EMBL" id="JAD46302.1"/>
    </source>
</evidence>
<accession>A0A0A9AGR7</accession>
<feature type="compositionally biased region" description="Low complexity" evidence="1">
    <location>
        <begin position="57"/>
        <end position="73"/>
    </location>
</feature>
<sequence length="161" mass="17246">MPRGSPSVLPPTPSPIHFPPQREAMRLGQHAAAARQLLDAAAAREQKALTAQHRKGAAAAAARDGSSGEAAAANSVDAAPLPPSGASRSPKSSPSAPATLELHHGVMQPAVETRCLLRYHGKLFVFAFPCSKHYYCWSKQKDLLIQLDGFMHQDLLAYKFV</sequence>
<organism evidence="2">
    <name type="scientific">Arundo donax</name>
    <name type="common">Giant reed</name>
    <name type="synonym">Donax arundinaceus</name>
    <dbReference type="NCBI Taxonomy" id="35708"/>
    <lineage>
        <taxon>Eukaryota</taxon>
        <taxon>Viridiplantae</taxon>
        <taxon>Streptophyta</taxon>
        <taxon>Embryophyta</taxon>
        <taxon>Tracheophyta</taxon>
        <taxon>Spermatophyta</taxon>
        <taxon>Magnoliopsida</taxon>
        <taxon>Liliopsida</taxon>
        <taxon>Poales</taxon>
        <taxon>Poaceae</taxon>
        <taxon>PACMAD clade</taxon>
        <taxon>Arundinoideae</taxon>
        <taxon>Arundineae</taxon>
        <taxon>Arundo</taxon>
    </lineage>
</organism>
<reference evidence="2" key="2">
    <citation type="journal article" date="2015" name="Data Brief">
        <title>Shoot transcriptome of the giant reed, Arundo donax.</title>
        <authorList>
            <person name="Barrero R.A."/>
            <person name="Guerrero F.D."/>
            <person name="Moolhuijzen P."/>
            <person name="Goolsby J.A."/>
            <person name="Tidwell J."/>
            <person name="Bellgard S.E."/>
            <person name="Bellgard M.I."/>
        </authorList>
    </citation>
    <scope>NUCLEOTIDE SEQUENCE</scope>
    <source>
        <tissue evidence="2">Shoot tissue taken approximately 20 cm above the soil surface</tissue>
    </source>
</reference>
<reference evidence="2" key="1">
    <citation type="submission" date="2014-09" db="EMBL/GenBank/DDBJ databases">
        <authorList>
            <person name="Magalhaes I.L.F."/>
            <person name="Oliveira U."/>
            <person name="Santos F.R."/>
            <person name="Vidigal T.H.D.A."/>
            <person name="Brescovit A.D."/>
            <person name="Santos A.J."/>
        </authorList>
    </citation>
    <scope>NUCLEOTIDE SEQUENCE</scope>
    <source>
        <tissue evidence="2">Shoot tissue taken approximately 20 cm above the soil surface</tissue>
    </source>
</reference>
<feature type="compositionally biased region" description="Pro residues" evidence="1">
    <location>
        <begin position="8"/>
        <end position="18"/>
    </location>
</feature>
<protein>
    <submittedName>
        <fullName evidence="2">Uncharacterized protein</fullName>
    </submittedName>
</protein>
<evidence type="ECO:0000256" key="1">
    <source>
        <dbReference type="SAM" id="MobiDB-lite"/>
    </source>
</evidence>